<dbReference type="OrthoDB" id="10256774at2759"/>
<gene>
    <name evidence="1 3" type="ORF">BDZ99DRAFT_527751</name>
</gene>
<proteinExistence type="predicted"/>
<organism evidence="1">
    <name type="scientific">Mytilinidion resinicola</name>
    <dbReference type="NCBI Taxonomy" id="574789"/>
    <lineage>
        <taxon>Eukaryota</taxon>
        <taxon>Fungi</taxon>
        <taxon>Dikarya</taxon>
        <taxon>Ascomycota</taxon>
        <taxon>Pezizomycotina</taxon>
        <taxon>Dothideomycetes</taxon>
        <taxon>Pleosporomycetidae</taxon>
        <taxon>Mytilinidiales</taxon>
        <taxon>Mytilinidiaceae</taxon>
        <taxon>Mytilinidion</taxon>
    </lineage>
</organism>
<reference evidence="3" key="2">
    <citation type="submission" date="2020-04" db="EMBL/GenBank/DDBJ databases">
        <authorList>
            <consortium name="NCBI Genome Project"/>
        </authorList>
    </citation>
    <scope>NUCLEOTIDE SEQUENCE</scope>
    <source>
        <strain evidence="3">CBS 304.34</strain>
    </source>
</reference>
<dbReference type="RefSeq" id="XP_033569039.1">
    <property type="nucleotide sequence ID" value="XM_033726288.1"/>
</dbReference>
<protein>
    <submittedName>
        <fullName evidence="1 3">Uncharacterized protein</fullName>
    </submittedName>
</protein>
<reference evidence="3" key="3">
    <citation type="submission" date="2025-04" db="UniProtKB">
        <authorList>
            <consortium name="RefSeq"/>
        </authorList>
    </citation>
    <scope>IDENTIFICATION</scope>
    <source>
        <strain evidence="3">CBS 304.34</strain>
    </source>
</reference>
<reference evidence="1 3" key="1">
    <citation type="journal article" date="2020" name="Stud. Mycol.">
        <title>101 Dothideomycetes genomes: a test case for predicting lifestyles and emergence of pathogens.</title>
        <authorList>
            <person name="Haridas S."/>
            <person name="Albert R."/>
            <person name="Binder M."/>
            <person name="Bloem J."/>
            <person name="Labutti K."/>
            <person name="Salamov A."/>
            <person name="Andreopoulos B."/>
            <person name="Baker S."/>
            <person name="Barry K."/>
            <person name="Bills G."/>
            <person name="Bluhm B."/>
            <person name="Cannon C."/>
            <person name="Castanera R."/>
            <person name="Culley D."/>
            <person name="Daum C."/>
            <person name="Ezra D."/>
            <person name="Gonzalez J."/>
            <person name="Henrissat B."/>
            <person name="Kuo A."/>
            <person name="Liang C."/>
            <person name="Lipzen A."/>
            <person name="Lutzoni F."/>
            <person name="Magnuson J."/>
            <person name="Mondo S."/>
            <person name="Nolan M."/>
            <person name="Ohm R."/>
            <person name="Pangilinan J."/>
            <person name="Park H.-J."/>
            <person name="Ramirez L."/>
            <person name="Alfaro M."/>
            <person name="Sun H."/>
            <person name="Tritt A."/>
            <person name="Yoshinaga Y."/>
            <person name="Zwiers L.-H."/>
            <person name="Turgeon B."/>
            <person name="Goodwin S."/>
            <person name="Spatafora J."/>
            <person name="Crous P."/>
            <person name="Grigoriev I."/>
        </authorList>
    </citation>
    <scope>NUCLEOTIDE SEQUENCE</scope>
    <source>
        <strain evidence="1 3">CBS 304.34</strain>
    </source>
</reference>
<evidence type="ECO:0000313" key="1">
    <source>
        <dbReference type="EMBL" id="KAF2802075.1"/>
    </source>
</evidence>
<dbReference type="Proteomes" id="UP000504636">
    <property type="component" value="Unplaced"/>
</dbReference>
<sequence length="372" mass="41593">MPTKRSLHQYGDIPHAPLSAFIGKLEICRQFKELDFDDMPSIPEVPLMDLEDVDEISPQQSCTTLVSNSKKAGYKDVWVQAYTDQQTAFETANVSMVHVNLVDDEGGLMALIQWPLATPESNSALAYSNLCNSSREILWSHPMDYEILQIPAIDLRMFSSAEAFGWRKASVESILHSGLYDRFVACKFSLVTKLGSFPVQALLRCVPYSHRPETGDKEADKKQLVDFLTQPRLSFYGKKADWTSKTNADIISTTTDAYIALGDADWYASTESSKVKRVLVCACLLGLTARVNDNHTAANGFSMSGSTNSADTVLTKEDWIYADAAQVLPVFEIQFEWRPEKKYQLQMYAVHASALLSGRARENKAPEWCCVL</sequence>
<dbReference type="AlphaFoldDB" id="A0A6A6Y1G5"/>
<evidence type="ECO:0000313" key="2">
    <source>
        <dbReference type="Proteomes" id="UP000504636"/>
    </source>
</evidence>
<name>A0A6A6Y1G5_9PEZI</name>
<keyword evidence="2" id="KW-1185">Reference proteome</keyword>
<dbReference type="EMBL" id="MU003725">
    <property type="protein sequence ID" value="KAF2802075.1"/>
    <property type="molecule type" value="Genomic_DNA"/>
</dbReference>
<dbReference type="GeneID" id="54467181"/>
<accession>A0A6A6Y1G5</accession>
<evidence type="ECO:0000313" key="3">
    <source>
        <dbReference type="RefSeq" id="XP_033569039.1"/>
    </source>
</evidence>